<reference evidence="1 2" key="1">
    <citation type="journal article" date="2011" name="Stand. Genomic Sci.">
        <title>Complete Genome Sequence of a thermotolerant sporogenic lactic acid bacterium, Bacillus coagulans strain 36D1.</title>
        <authorList>
            <person name="Rhee M.S."/>
            <person name="Moritz B.E."/>
            <person name="Xie G."/>
            <person name="Glavina Del Rio T."/>
            <person name="Dalin E."/>
            <person name="Tice H."/>
            <person name="Bruce D."/>
            <person name="Goodwin L."/>
            <person name="Chertkov O."/>
            <person name="Brettin T."/>
            <person name="Han C."/>
            <person name="Detter C."/>
            <person name="Pitluck S."/>
            <person name="Land M.L."/>
            <person name="Patel M."/>
            <person name="Ou M."/>
            <person name="Harbrucker R."/>
            <person name="Ingram L.O."/>
            <person name="Shanmugam K.T."/>
        </authorList>
    </citation>
    <scope>NUCLEOTIDE SEQUENCE [LARGE SCALE GENOMIC DNA]</scope>
    <source>
        <strain evidence="1 2">36D1</strain>
    </source>
</reference>
<evidence type="ECO:0000313" key="2">
    <source>
        <dbReference type="Proteomes" id="UP000009283"/>
    </source>
</evidence>
<sequence length="43" mass="5302">MLRFFSLIKHCLKESSEKWLKNFNSNIDSKNVRCYYLYIKNNI</sequence>
<name>G2TPP5_HEYCO</name>
<dbReference type="EMBL" id="CP003056">
    <property type="protein sequence ID" value="AEP02007.1"/>
    <property type="molecule type" value="Genomic_DNA"/>
</dbReference>
<organism evidence="1 2">
    <name type="scientific">Heyndrickxia coagulans 36D1</name>
    <dbReference type="NCBI Taxonomy" id="345219"/>
    <lineage>
        <taxon>Bacteria</taxon>
        <taxon>Bacillati</taxon>
        <taxon>Bacillota</taxon>
        <taxon>Bacilli</taxon>
        <taxon>Bacillales</taxon>
        <taxon>Bacillaceae</taxon>
        <taxon>Heyndrickxia</taxon>
    </lineage>
</organism>
<gene>
    <name evidence="1" type="ORF">Bcoa_2831</name>
</gene>
<dbReference type="AlphaFoldDB" id="G2TPP5"/>
<dbReference type="Proteomes" id="UP000009283">
    <property type="component" value="Chromosome"/>
</dbReference>
<protein>
    <submittedName>
        <fullName evidence="1">Uncharacterized protein</fullName>
    </submittedName>
</protein>
<proteinExistence type="predicted"/>
<dbReference type="KEGG" id="bag:Bcoa_2831"/>
<accession>G2TPP5</accession>
<dbReference type="HOGENOM" id="CLU_3229472_0_0_9"/>
<evidence type="ECO:0000313" key="1">
    <source>
        <dbReference type="EMBL" id="AEP02007.1"/>
    </source>
</evidence>